<feature type="compositionally biased region" description="Polar residues" evidence="1">
    <location>
        <begin position="46"/>
        <end position="55"/>
    </location>
</feature>
<evidence type="ECO:0000313" key="3">
    <source>
        <dbReference type="EMBL" id="MBW76386.1"/>
    </source>
</evidence>
<protein>
    <submittedName>
        <fullName evidence="3">Putative secreted protein</fullName>
    </submittedName>
</protein>
<reference evidence="3" key="1">
    <citation type="submission" date="2018-01" db="EMBL/GenBank/DDBJ databases">
        <title>An insight into the sialome of Amazonian anophelines.</title>
        <authorList>
            <person name="Ribeiro J.M."/>
            <person name="Scarpassa V."/>
            <person name="Calvo E."/>
        </authorList>
    </citation>
    <scope>NUCLEOTIDE SEQUENCE</scope>
</reference>
<organism evidence="3">
    <name type="scientific">Anopheles darlingi</name>
    <name type="common">Mosquito</name>
    <dbReference type="NCBI Taxonomy" id="43151"/>
    <lineage>
        <taxon>Eukaryota</taxon>
        <taxon>Metazoa</taxon>
        <taxon>Ecdysozoa</taxon>
        <taxon>Arthropoda</taxon>
        <taxon>Hexapoda</taxon>
        <taxon>Insecta</taxon>
        <taxon>Pterygota</taxon>
        <taxon>Neoptera</taxon>
        <taxon>Endopterygota</taxon>
        <taxon>Diptera</taxon>
        <taxon>Nematocera</taxon>
        <taxon>Culicoidea</taxon>
        <taxon>Culicidae</taxon>
        <taxon>Anophelinae</taxon>
        <taxon>Anopheles</taxon>
    </lineage>
</organism>
<feature type="signal peptide" evidence="2">
    <location>
        <begin position="1"/>
        <end position="21"/>
    </location>
</feature>
<dbReference type="AlphaFoldDB" id="A0A2M4DFU4"/>
<evidence type="ECO:0000256" key="2">
    <source>
        <dbReference type="SAM" id="SignalP"/>
    </source>
</evidence>
<feature type="region of interest" description="Disordered" evidence="1">
    <location>
        <begin position="31"/>
        <end position="59"/>
    </location>
</feature>
<name>A0A2M4DFU4_ANODA</name>
<keyword evidence="2" id="KW-0732">Signal</keyword>
<feature type="chain" id="PRO_5014908598" evidence="2">
    <location>
        <begin position="22"/>
        <end position="116"/>
    </location>
</feature>
<dbReference type="EMBL" id="GGFL01012208">
    <property type="protein sequence ID" value="MBW76386.1"/>
    <property type="molecule type" value="Transcribed_RNA"/>
</dbReference>
<accession>A0A2M4DFU4</accession>
<evidence type="ECO:0000256" key="1">
    <source>
        <dbReference type="SAM" id="MobiDB-lite"/>
    </source>
</evidence>
<proteinExistence type="predicted"/>
<sequence length="116" mass="12595">MALLPCFSSRITALLLPFVLMSIGPLGTPGPEVIASSSSSSPPSRYVSQGSGQDPTTHHDVTFDSLRIKRFQWFRPTTDPRYWCIASLPRNSARSVAPLTASDISPVHLSVGGERR</sequence>